<sequence length="96" mass="10988">MTKADTELFIVAARVLRDKGEDIIKDYRANGLTMGTSVNVMAFLKEEEQLRNDMADEGVNAGNVPQLMEDLQRIADIRQQFEELYERIEAMKKGLH</sequence>
<gene>
    <name evidence="1" type="ORF">DI628_05665</name>
</gene>
<dbReference type="EMBL" id="VAFM01000002">
    <property type="protein sequence ID" value="TKW60403.1"/>
    <property type="molecule type" value="Genomic_DNA"/>
</dbReference>
<comment type="caution">
    <text evidence="1">The sequence shown here is derived from an EMBL/GenBank/DDBJ whole genome shotgun (WGS) entry which is preliminary data.</text>
</comment>
<accession>A0A6N4R369</accession>
<reference evidence="1 2" key="1">
    <citation type="journal article" date="2017" name="Nat. Commun.">
        <title>In situ click chemistry generation of cyclooxygenase-2 inhibitors.</title>
        <authorList>
            <person name="Bhardwaj A."/>
            <person name="Kaur J."/>
            <person name="Wuest M."/>
            <person name="Wuest F."/>
        </authorList>
    </citation>
    <scope>NUCLEOTIDE SEQUENCE [LARGE SCALE GENOMIC DNA]</scope>
    <source>
        <strain evidence="1">S2_018_000_R2_106</strain>
    </source>
</reference>
<dbReference type="Proteomes" id="UP000320948">
    <property type="component" value="Unassembled WGS sequence"/>
</dbReference>
<proteinExistence type="predicted"/>
<protein>
    <submittedName>
        <fullName evidence="1">Uncharacterized protein</fullName>
    </submittedName>
</protein>
<dbReference type="AlphaFoldDB" id="A0A6N4R369"/>
<evidence type="ECO:0000313" key="2">
    <source>
        <dbReference type="Proteomes" id="UP000320948"/>
    </source>
</evidence>
<organism evidence="1 2">
    <name type="scientific">Blastochloris viridis</name>
    <name type="common">Rhodopseudomonas viridis</name>
    <dbReference type="NCBI Taxonomy" id="1079"/>
    <lineage>
        <taxon>Bacteria</taxon>
        <taxon>Pseudomonadati</taxon>
        <taxon>Pseudomonadota</taxon>
        <taxon>Alphaproteobacteria</taxon>
        <taxon>Hyphomicrobiales</taxon>
        <taxon>Blastochloridaceae</taxon>
        <taxon>Blastochloris</taxon>
    </lineage>
</organism>
<evidence type="ECO:0000313" key="1">
    <source>
        <dbReference type="EMBL" id="TKW60403.1"/>
    </source>
</evidence>
<name>A0A6N4R369_BLAVI</name>